<name>A0A653CNW9_CALMS</name>
<keyword evidence="1" id="KW-1133">Transmembrane helix</keyword>
<dbReference type="InterPro" id="IPR017384">
    <property type="entry name" value="NADH_Ub_cplx-1_asu_su-1"/>
</dbReference>
<dbReference type="AlphaFoldDB" id="A0A653CNW9"/>
<keyword evidence="1" id="KW-0472">Membrane</keyword>
<proteinExistence type="predicted"/>
<reference evidence="2 3" key="1">
    <citation type="submission" date="2019-01" db="EMBL/GenBank/DDBJ databases">
        <authorList>
            <person name="Sayadi A."/>
        </authorList>
    </citation>
    <scope>NUCLEOTIDE SEQUENCE [LARGE SCALE GENOMIC DNA]</scope>
</reference>
<accession>A0A653CNW9</accession>
<dbReference type="OrthoDB" id="1920692at2759"/>
<evidence type="ECO:0000313" key="3">
    <source>
        <dbReference type="Proteomes" id="UP000410492"/>
    </source>
</evidence>
<gene>
    <name evidence="2" type="ORF">CALMAC_LOCUS10649</name>
</gene>
<protein>
    <submittedName>
        <fullName evidence="2">Uncharacterized protein</fullName>
    </submittedName>
</protein>
<organism evidence="2 3">
    <name type="scientific">Callosobruchus maculatus</name>
    <name type="common">Southern cowpea weevil</name>
    <name type="synonym">Pulse bruchid</name>
    <dbReference type="NCBI Taxonomy" id="64391"/>
    <lineage>
        <taxon>Eukaryota</taxon>
        <taxon>Metazoa</taxon>
        <taxon>Ecdysozoa</taxon>
        <taxon>Arthropoda</taxon>
        <taxon>Hexapoda</taxon>
        <taxon>Insecta</taxon>
        <taxon>Pterygota</taxon>
        <taxon>Neoptera</taxon>
        <taxon>Endopterygota</taxon>
        <taxon>Coleoptera</taxon>
        <taxon>Polyphaga</taxon>
        <taxon>Cucujiformia</taxon>
        <taxon>Chrysomeloidea</taxon>
        <taxon>Chrysomelidae</taxon>
        <taxon>Bruchinae</taxon>
        <taxon>Bruchini</taxon>
        <taxon>Callosobruchus</taxon>
    </lineage>
</organism>
<feature type="transmembrane region" description="Helical" evidence="1">
    <location>
        <begin position="20"/>
        <end position="44"/>
    </location>
</feature>
<dbReference type="Proteomes" id="UP000410492">
    <property type="component" value="Unassembled WGS sequence"/>
</dbReference>
<evidence type="ECO:0000313" key="2">
    <source>
        <dbReference type="EMBL" id="VEN49580.1"/>
    </source>
</evidence>
<dbReference type="Pfam" id="PF15879">
    <property type="entry name" value="MWFE"/>
    <property type="match status" value="1"/>
</dbReference>
<keyword evidence="3" id="KW-1185">Reference proteome</keyword>
<dbReference type="EMBL" id="CAACVG010008385">
    <property type="protein sequence ID" value="VEN49580.1"/>
    <property type="molecule type" value="Genomic_DNA"/>
</dbReference>
<sequence>MVKAENNAGDFLYFCDKCSIAVVLIIMWFEIIPAFAIICAALAAPHGAAYITNYLALGNMYRRCLETHDLQLQYIRDRRLADGNPYKVMGLENIPDEEEHQCQCGCQKKQEEEDEEVCEAEE</sequence>
<evidence type="ECO:0000256" key="1">
    <source>
        <dbReference type="SAM" id="Phobius"/>
    </source>
</evidence>
<keyword evidence="1" id="KW-0812">Transmembrane</keyword>